<evidence type="ECO:0000313" key="4">
    <source>
        <dbReference type="Proteomes" id="UP001187192"/>
    </source>
</evidence>
<accession>A0AA88JAF8</accession>
<feature type="compositionally biased region" description="Polar residues" evidence="2">
    <location>
        <begin position="246"/>
        <end position="262"/>
    </location>
</feature>
<keyword evidence="1" id="KW-0175">Coiled coil</keyword>
<protein>
    <submittedName>
        <fullName evidence="3">Uncharacterized protein</fullName>
    </submittedName>
</protein>
<keyword evidence="4" id="KW-1185">Reference proteome</keyword>
<feature type="coiled-coil region" evidence="1">
    <location>
        <begin position="137"/>
        <end position="202"/>
    </location>
</feature>
<dbReference type="Proteomes" id="UP001187192">
    <property type="component" value="Unassembled WGS sequence"/>
</dbReference>
<evidence type="ECO:0000256" key="2">
    <source>
        <dbReference type="SAM" id="MobiDB-lite"/>
    </source>
</evidence>
<organism evidence="3 4">
    <name type="scientific">Ficus carica</name>
    <name type="common">Common fig</name>
    <dbReference type="NCBI Taxonomy" id="3494"/>
    <lineage>
        <taxon>Eukaryota</taxon>
        <taxon>Viridiplantae</taxon>
        <taxon>Streptophyta</taxon>
        <taxon>Embryophyta</taxon>
        <taxon>Tracheophyta</taxon>
        <taxon>Spermatophyta</taxon>
        <taxon>Magnoliopsida</taxon>
        <taxon>eudicotyledons</taxon>
        <taxon>Gunneridae</taxon>
        <taxon>Pentapetalae</taxon>
        <taxon>rosids</taxon>
        <taxon>fabids</taxon>
        <taxon>Rosales</taxon>
        <taxon>Moraceae</taxon>
        <taxon>Ficeae</taxon>
        <taxon>Ficus</taxon>
    </lineage>
</organism>
<sequence>MLHHKIFRATNPRLFLSLNLLWNPHRSLFHLLPRKGKFRAVEKVKRKISAKRNKRSKVATPELDVEGPRVEVDLPPRVRLLQDQQTNVDIMRQLLSEADAETLGQGPLQSRLGDLLWDGLKINVRAMGLIYRTTGRVAEQKVRINELEDINKELKKKDNAREEKLLDIERKFKDVKSSAEGFDEAQGKIKTLEAENSALGTQILDAFKKATLKARYDLLKEQGLLVDAEVDEEIELYEDTLDDAGCSSSAPAKTLPTSNVQWPSGDVPASNDQGPSGDVPPVIPDPSEDRKTRQLMARIDVQAMCSYFRVNTWHVFV</sequence>
<feature type="region of interest" description="Disordered" evidence="2">
    <location>
        <begin position="244"/>
        <end position="290"/>
    </location>
</feature>
<gene>
    <name evidence="3" type="ORF">TIFTF001_035771</name>
</gene>
<evidence type="ECO:0000256" key="1">
    <source>
        <dbReference type="SAM" id="Coils"/>
    </source>
</evidence>
<reference evidence="3" key="1">
    <citation type="submission" date="2023-07" db="EMBL/GenBank/DDBJ databases">
        <title>draft genome sequence of fig (Ficus carica).</title>
        <authorList>
            <person name="Takahashi T."/>
            <person name="Nishimura K."/>
        </authorList>
    </citation>
    <scope>NUCLEOTIDE SEQUENCE</scope>
</reference>
<evidence type="ECO:0000313" key="3">
    <source>
        <dbReference type="EMBL" id="GMN66710.1"/>
    </source>
</evidence>
<name>A0AA88JAF8_FICCA</name>
<proteinExistence type="predicted"/>
<dbReference type="AlphaFoldDB" id="A0AA88JAF8"/>
<comment type="caution">
    <text evidence="3">The sequence shown here is derived from an EMBL/GenBank/DDBJ whole genome shotgun (WGS) entry which is preliminary data.</text>
</comment>
<dbReference type="EMBL" id="BTGU01000355">
    <property type="protein sequence ID" value="GMN66710.1"/>
    <property type="molecule type" value="Genomic_DNA"/>
</dbReference>